<keyword evidence="3" id="KW-1185">Reference proteome</keyword>
<reference evidence="2 3" key="1">
    <citation type="submission" date="2019-08" db="EMBL/GenBank/DDBJ databases">
        <title>In-depth cultivation of the pig gut microbiome towards novel bacterial diversity and tailored functional studies.</title>
        <authorList>
            <person name="Wylensek D."/>
            <person name="Hitch T.C.A."/>
            <person name="Clavel T."/>
        </authorList>
    </citation>
    <scope>NUCLEOTIDE SEQUENCE [LARGE SCALE GENOMIC DNA]</scope>
    <source>
        <strain evidence="2 3">NM-380-WT-3C1</strain>
    </source>
</reference>
<sequence>MVKKVLIAILVMAISMSSIFAVDSMLPSDDVTYNMVTNRYSKTSARILSMGGAGIAVRSNQDALYVNPASLGEKGLVWNVPNVAITLYNTRDLIATGIVDNYKNIKDDMGKYTDALINILGKAGNNKIATTDAGVGAKLGRFAFAVDTQFNLNTYTPSTSVVDIAVVPQIDVVTSLGFGYRFFKNNPVNFDLGIAARLDLRAYYEKVDVSTIMGAVNDSSTFVKSLKETTPIMIGYAVPIDLGANLNVPGGVTFSAVLRNLNGNFSFSQYASLKNANNNAKDTIKNNLKIESPMSLDIGFGWKPKFGLSWLADPNIAIDFVDTIGFFNSASLSNVLVHLRAGIELQLLSVFELRAGLNQGYVSLGLGVNVMNVIHLEASYYRLEFGKNVGDKPIDALTIRANLFWER</sequence>
<comment type="caution">
    <text evidence="2">The sequence shown here is derived from an EMBL/GenBank/DDBJ whole genome shotgun (WGS) entry which is preliminary data.</text>
</comment>
<dbReference type="RefSeq" id="WP_154425997.1">
    <property type="nucleotide sequence ID" value="NZ_JAQYGB010000040.1"/>
</dbReference>
<evidence type="ECO:0000256" key="1">
    <source>
        <dbReference type="SAM" id="SignalP"/>
    </source>
</evidence>
<evidence type="ECO:0000313" key="2">
    <source>
        <dbReference type="EMBL" id="MSU06826.1"/>
    </source>
</evidence>
<gene>
    <name evidence="2" type="ORF">FYJ80_08585</name>
</gene>
<keyword evidence="1" id="KW-0732">Signal</keyword>
<proteinExistence type="predicted"/>
<feature type="chain" id="PRO_5030763923" evidence="1">
    <location>
        <begin position="22"/>
        <end position="407"/>
    </location>
</feature>
<organism evidence="2 3">
    <name type="scientific">Bullifex porci</name>
    <dbReference type="NCBI Taxonomy" id="2606638"/>
    <lineage>
        <taxon>Bacteria</taxon>
        <taxon>Pseudomonadati</taxon>
        <taxon>Spirochaetota</taxon>
        <taxon>Spirochaetia</taxon>
        <taxon>Spirochaetales</taxon>
        <taxon>Spirochaetaceae</taxon>
        <taxon>Bullifex</taxon>
    </lineage>
</organism>
<dbReference type="EMBL" id="VUNN01000017">
    <property type="protein sequence ID" value="MSU06826.1"/>
    <property type="molecule type" value="Genomic_DNA"/>
</dbReference>
<protein>
    <submittedName>
        <fullName evidence="2">Uncharacterized protein</fullName>
    </submittedName>
</protein>
<dbReference type="Proteomes" id="UP000460549">
    <property type="component" value="Unassembled WGS sequence"/>
</dbReference>
<accession>A0A7X2PDH2</accession>
<name>A0A7X2PDH2_9SPIO</name>
<dbReference type="Gene3D" id="2.40.160.60">
    <property type="entry name" value="Outer membrane protein transport protein (OMPP1/FadL/TodX)"/>
    <property type="match status" value="1"/>
</dbReference>
<evidence type="ECO:0000313" key="3">
    <source>
        <dbReference type="Proteomes" id="UP000460549"/>
    </source>
</evidence>
<feature type="signal peptide" evidence="1">
    <location>
        <begin position="1"/>
        <end position="21"/>
    </location>
</feature>
<dbReference type="AlphaFoldDB" id="A0A7X2PDH2"/>